<sequence length="60" mass="6639">MARNIVLVWALLALMLNHVGAQRDPIDGAITVSDEDIRMNQMQMLGSHNSYHIAPAPDLL</sequence>
<name>A0A0L0F4B7_9EUKA</name>
<dbReference type="OrthoDB" id="2017497at2759"/>
<feature type="chain" id="PRO_5005537870" evidence="1">
    <location>
        <begin position="22"/>
        <end position="60"/>
    </location>
</feature>
<dbReference type="RefSeq" id="XP_014145363.1">
    <property type="nucleotide sequence ID" value="XM_014289888.1"/>
</dbReference>
<feature type="signal peptide" evidence="1">
    <location>
        <begin position="1"/>
        <end position="21"/>
    </location>
</feature>
<organism evidence="2 3">
    <name type="scientific">Sphaeroforma arctica JP610</name>
    <dbReference type="NCBI Taxonomy" id="667725"/>
    <lineage>
        <taxon>Eukaryota</taxon>
        <taxon>Ichthyosporea</taxon>
        <taxon>Ichthyophonida</taxon>
        <taxon>Sphaeroforma</taxon>
    </lineage>
</organism>
<accession>A0A0L0F4B7</accession>
<evidence type="ECO:0000313" key="3">
    <source>
        <dbReference type="Proteomes" id="UP000054560"/>
    </source>
</evidence>
<gene>
    <name evidence="2" type="ORF">SARC_16000</name>
</gene>
<keyword evidence="3" id="KW-1185">Reference proteome</keyword>
<reference evidence="2 3" key="1">
    <citation type="submission" date="2011-02" db="EMBL/GenBank/DDBJ databases">
        <title>The Genome Sequence of Sphaeroforma arctica JP610.</title>
        <authorList>
            <consortium name="The Broad Institute Genome Sequencing Platform"/>
            <person name="Russ C."/>
            <person name="Cuomo C."/>
            <person name="Young S.K."/>
            <person name="Zeng Q."/>
            <person name="Gargeya S."/>
            <person name="Alvarado L."/>
            <person name="Berlin A."/>
            <person name="Chapman S.B."/>
            <person name="Chen Z."/>
            <person name="Freedman E."/>
            <person name="Gellesch M."/>
            <person name="Goldberg J."/>
            <person name="Griggs A."/>
            <person name="Gujja S."/>
            <person name="Heilman E."/>
            <person name="Heiman D."/>
            <person name="Howarth C."/>
            <person name="Mehta T."/>
            <person name="Neiman D."/>
            <person name="Pearson M."/>
            <person name="Roberts A."/>
            <person name="Saif S."/>
            <person name="Shea T."/>
            <person name="Shenoy N."/>
            <person name="Sisk P."/>
            <person name="Stolte C."/>
            <person name="Sykes S."/>
            <person name="White J."/>
            <person name="Yandava C."/>
            <person name="Burger G."/>
            <person name="Gray M.W."/>
            <person name="Holland P.W.H."/>
            <person name="King N."/>
            <person name="Lang F.B.F."/>
            <person name="Roger A.J."/>
            <person name="Ruiz-Trillo I."/>
            <person name="Haas B."/>
            <person name="Nusbaum C."/>
            <person name="Birren B."/>
        </authorList>
    </citation>
    <scope>NUCLEOTIDE SEQUENCE [LARGE SCALE GENOMIC DNA]</scope>
    <source>
        <strain evidence="2 3">JP610</strain>
    </source>
</reference>
<protein>
    <submittedName>
        <fullName evidence="2">Uncharacterized protein</fullName>
    </submittedName>
</protein>
<dbReference type="EMBL" id="KQ248762">
    <property type="protein sequence ID" value="KNC71461.1"/>
    <property type="molecule type" value="Genomic_DNA"/>
</dbReference>
<dbReference type="AlphaFoldDB" id="A0A0L0F4B7"/>
<proteinExistence type="predicted"/>
<feature type="non-terminal residue" evidence="2">
    <location>
        <position position="60"/>
    </location>
</feature>
<evidence type="ECO:0000313" key="2">
    <source>
        <dbReference type="EMBL" id="KNC71461.1"/>
    </source>
</evidence>
<dbReference type="GeneID" id="25916504"/>
<dbReference type="Proteomes" id="UP000054560">
    <property type="component" value="Unassembled WGS sequence"/>
</dbReference>
<evidence type="ECO:0000256" key="1">
    <source>
        <dbReference type="SAM" id="SignalP"/>
    </source>
</evidence>
<keyword evidence="1" id="KW-0732">Signal</keyword>